<dbReference type="RefSeq" id="WP_181600529.1">
    <property type="nucleotide sequence ID" value="NZ_CP059378.1"/>
</dbReference>
<organism evidence="2 3">
    <name type="scientific">Clostridium intestinale</name>
    <dbReference type="NCBI Taxonomy" id="36845"/>
    <lineage>
        <taxon>Bacteria</taxon>
        <taxon>Bacillati</taxon>
        <taxon>Bacillota</taxon>
        <taxon>Clostridia</taxon>
        <taxon>Eubacteriales</taxon>
        <taxon>Clostridiaceae</taxon>
        <taxon>Clostridium</taxon>
    </lineage>
</organism>
<dbReference type="KEGG" id="cint:HZF06_13270"/>
<keyword evidence="1" id="KW-0472">Membrane</keyword>
<keyword evidence="1" id="KW-0812">Transmembrane</keyword>
<reference evidence="2 3" key="1">
    <citation type="submission" date="2020-07" db="EMBL/GenBank/DDBJ databases">
        <title>Electron transfer.</title>
        <authorList>
            <person name="Huang L."/>
            <person name="Liu X."/>
            <person name="Zhou S."/>
        </authorList>
    </citation>
    <scope>NUCLEOTIDE SEQUENCE [LARGE SCALE GENOMIC DNA]</scope>
    <source>
        <strain evidence="2 3">Lx1</strain>
    </source>
</reference>
<gene>
    <name evidence="2" type="ORF">HZF06_13270</name>
</gene>
<proteinExistence type="predicted"/>
<protein>
    <submittedName>
        <fullName evidence="2">Uncharacterized protein</fullName>
    </submittedName>
</protein>
<feature type="transmembrane region" description="Helical" evidence="1">
    <location>
        <begin position="62"/>
        <end position="84"/>
    </location>
</feature>
<sequence>MTEKERILIESIKLKKKEYPSFYRGIKIFMIIIIFSPIIIWICYRLGKYNVIIPTDTSEGEYLAFWGTFLSFISTLGLGVLALWQNINANRINNRLSIIEEKRFKLDFQPFIVVKDWDIQKTNNLLQPDIPCIQISDMYKCESYGYLTLTFKNTSNTYAVIEYVEGNVYHNDKLLESLTNNCYYKKDYKIHLEREQEGALRFYCSVSKMIKFNNNKLRLKFVITNKLGDRYKETIDIFIHSIVLKNNKQWYASISSRTCGIEKYNEKMQQYEIE</sequence>
<evidence type="ECO:0000313" key="2">
    <source>
        <dbReference type="EMBL" id="QLY78063.1"/>
    </source>
</evidence>
<dbReference type="AlphaFoldDB" id="A0A7D6ZMS4"/>
<evidence type="ECO:0000313" key="3">
    <source>
        <dbReference type="Proteomes" id="UP000512286"/>
    </source>
</evidence>
<feature type="transmembrane region" description="Helical" evidence="1">
    <location>
        <begin position="21"/>
        <end position="42"/>
    </location>
</feature>
<name>A0A7D6ZMS4_9CLOT</name>
<keyword evidence="1" id="KW-1133">Transmembrane helix</keyword>
<accession>A0A7D6ZMS4</accession>
<dbReference type="EMBL" id="CP059378">
    <property type="protein sequence ID" value="QLY78063.1"/>
    <property type="molecule type" value="Genomic_DNA"/>
</dbReference>
<evidence type="ECO:0000256" key="1">
    <source>
        <dbReference type="SAM" id="Phobius"/>
    </source>
</evidence>
<dbReference type="Proteomes" id="UP000512286">
    <property type="component" value="Chromosome"/>
</dbReference>